<dbReference type="PANTHER" id="PTHR13504:SF38">
    <property type="entry name" value="FIDO DOMAIN-CONTAINING PROTEIN"/>
    <property type="match status" value="1"/>
</dbReference>
<evidence type="ECO:0000256" key="2">
    <source>
        <dbReference type="PIRSR" id="PIRSR640198-2"/>
    </source>
</evidence>
<evidence type="ECO:0000259" key="3">
    <source>
        <dbReference type="PROSITE" id="PS51459"/>
    </source>
</evidence>
<sequence length="339" mass="38468">MRILKIPPKYELNKKVVLLLNEIEANKAIIDSVNIPLELEKNIRRESIMGSALFSARIEGNTLTKVEMQSFASLPKKDRQKIEVVNLCRVIEKLISKFSKKGRRILREDILHWQKSSMKGILSSEFSGVFRQGHEGIFDAAGNLVYHAPPPAEIPALIRELLRFTNSKKEKLVLVRAIIAHLTFEKIHPFVDGNGRVGRLLQLAVLCASGYSMKGLLIVEEEIDNNRQDYYDAIESGAGSDCQDFLELMLGFLRDASGKAKENLLAKQKDRSELDYLLPRQKEIALIIGEQKMISFDSLQRRFLKISPRQIAYDLQTLEKKGFIQKIGKTRGALYSAKT</sequence>
<gene>
    <name evidence="4" type="ORF">A2721_03305</name>
</gene>
<dbReference type="InterPro" id="IPR040198">
    <property type="entry name" value="Fido_containing"/>
</dbReference>
<dbReference type="STRING" id="1798381.A2721_03305"/>
<dbReference type="PROSITE" id="PS51459">
    <property type="entry name" value="FIDO"/>
    <property type="match status" value="1"/>
</dbReference>
<protein>
    <recommendedName>
        <fullName evidence="3">Fido domain-containing protein</fullName>
    </recommendedName>
</protein>
<comment type="caution">
    <text evidence="4">The sequence shown here is derived from an EMBL/GenBank/DDBJ whole genome shotgun (WGS) entry which is preliminary data.</text>
</comment>
<dbReference type="Proteomes" id="UP000177871">
    <property type="component" value="Unassembled WGS sequence"/>
</dbReference>
<feature type="binding site" evidence="2">
    <location>
        <begin position="230"/>
        <end position="231"/>
    </location>
    <ligand>
        <name>ATP</name>
        <dbReference type="ChEBI" id="CHEBI:30616"/>
    </ligand>
</feature>
<dbReference type="Gene3D" id="1.10.3290.10">
    <property type="entry name" value="Fido-like domain"/>
    <property type="match status" value="1"/>
</dbReference>
<evidence type="ECO:0000256" key="1">
    <source>
        <dbReference type="PIRSR" id="PIRSR640198-1"/>
    </source>
</evidence>
<organism evidence="4 5">
    <name type="scientific">Candidatus Gottesmanbacteria bacterium RIFCSPHIGHO2_01_FULL_47_48</name>
    <dbReference type="NCBI Taxonomy" id="1798381"/>
    <lineage>
        <taxon>Bacteria</taxon>
        <taxon>Candidatus Gottesmaniibacteriota</taxon>
    </lineage>
</organism>
<proteinExistence type="predicted"/>
<dbReference type="SUPFAM" id="SSF140931">
    <property type="entry name" value="Fic-like"/>
    <property type="match status" value="1"/>
</dbReference>
<feature type="active site" evidence="1">
    <location>
        <position position="188"/>
    </location>
</feature>
<dbReference type="InterPro" id="IPR036597">
    <property type="entry name" value="Fido-like_dom_sf"/>
</dbReference>
<dbReference type="InterPro" id="IPR036390">
    <property type="entry name" value="WH_DNA-bd_sf"/>
</dbReference>
<evidence type="ECO:0000313" key="4">
    <source>
        <dbReference type="EMBL" id="OGG18862.1"/>
    </source>
</evidence>
<evidence type="ECO:0000313" key="5">
    <source>
        <dbReference type="Proteomes" id="UP000177871"/>
    </source>
</evidence>
<dbReference type="GO" id="GO:0005524">
    <property type="term" value="F:ATP binding"/>
    <property type="evidence" value="ECO:0007669"/>
    <property type="project" value="UniProtKB-KW"/>
</dbReference>
<keyword evidence="2" id="KW-0067">ATP-binding</keyword>
<name>A0A1F6A2Z5_9BACT</name>
<dbReference type="PANTHER" id="PTHR13504">
    <property type="entry name" value="FIDO DOMAIN-CONTAINING PROTEIN DDB_G0283145"/>
    <property type="match status" value="1"/>
</dbReference>
<dbReference type="EMBL" id="MFJK01000013">
    <property type="protein sequence ID" value="OGG18862.1"/>
    <property type="molecule type" value="Genomic_DNA"/>
</dbReference>
<keyword evidence="2" id="KW-0547">Nucleotide-binding</keyword>
<dbReference type="AlphaFoldDB" id="A0A1F6A2Z5"/>
<feature type="domain" description="Fido" evidence="3">
    <location>
        <begin position="105"/>
        <end position="255"/>
    </location>
</feature>
<reference evidence="4 5" key="1">
    <citation type="journal article" date="2016" name="Nat. Commun.">
        <title>Thousands of microbial genomes shed light on interconnected biogeochemical processes in an aquifer system.</title>
        <authorList>
            <person name="Anantharaman K."/>
            <person name="Brown C.T."/>
            <person name="Hug L.A."/>
            <person name="Sharon I."/>
            <person name="Castelle C.J."/>
            <person name="Probst A.J."/>
            <person name="Thomas B.C."/>
            <person name="Singh A."/>
            <person name="Wilkins M.J."/>
            <person name="Karaoz U."/>
            <person name="Brodie E.L."/>
            <person name="Williams K.H."/>
            <person name="Hubbard S.S."/>
            <person name="Banfield J.F."/>
        </authorList>
    </citation>
    <scope>NUCLEOTIDE SEQUENCE [LARGE SCALE GENOMIC DNA]</scope>
</reference>
<dbReference type="InterPro" id="IPR003812">
    <property type="entry name" value="Fido"/>
</dbReference>
<feature type="binding site" evidence="2">
    <location>
        <begin position="192"/>
        <end position="199"/>
    </location>
    <ligand>
        <name>ATP</name>
        <dbReference type="ChEBI" id="CHEBI:30616"/>
    </ligand>
</feature>
<accession>A0A1F6A2Z5</accession>
<dbReference type="SUPFAM" id="SSF46785">
    <property type="entry name" value="Winged helix' DNA-binding domain"/>
    <property type="match status" value="1"/>
</dbReference>
<dbReference type="Pfam" id="PF02661">
    <property type="entry name" value="Fic"/>
    <property type="match status" value="1"/>
</dbReference>